<comment type="caution">
    <text evidence="2">The sequence shown here is derived from an EMBL/GenBank/DDBJ whole genome shotgun (WGS) entry which is preliminary data.</text>
</comment>
<dbReference type="Proteomes" id="UP001153365">
    <property type="component" value="Unassembled WGS sequence"/>
</dbReference>
<keyword evidence="4" id="KW-1185">Reference proteome</keyword>
<organism evidence="2 4">
    <name type="scientific">Phakopsora pachyrhizi</name>
    <name type="common">Asian soybean rust disease fungus</name>
    <dbReference type="NCBI Taxonomy" id="170000"/>
    <lineage>
        <taxon>Eukaryota</taxon>
        <taxon>Fungi</taxon>
        <taxon>Dikarya</taxon>
        <taxon>Basidiomycota</taxon>
        <taxon>Pucciniomycotina</taxon>
        <taxon>Pucciniomycetes</taxon>
        <taxon>Pucciniales</taxon>
        <taxon>Phakopsoraceae</taxon>
        <taxon>Phakopsora</taxon>
    </lineage>
</organism>
<feature type="signal peptide" evidence="1">
    <location>
        <begin position="1"/>
        <end position="18"/>
    </location>
</feature>
<feature type="chain" id="PRO_5044713197" evidence="1">
    <location>
        <begin position="19"/>
        <end position="188"/>
    </location>
</feature>
<reference evidence="2" key="1">
    <citation type="submission" date="2022-06" db="EMBL/GenBank/DDBJ databases">
        <authorList>
            <consortium name="SYNGENTA / RWTH Aachen University"/>
        </authorList>
    </citation>
    <scope>NUCLEOTIDE SEQUENCE</scope>
</reference>
<evidence type="ECO:0000313" key="4">
    <source>
        <dbReference type="Proteomes" id="UP001153365"/>
    </source>
</evidence>
<evidence type="ECO:0000313" key="2">
    <source>
        <dbReference type="EMBL" id="CAH7669568.1"/>
    </source>
</evidence>
<keyword evidence="1" id="KW-0732">Signal</keyword>
<name>A0AAV0AQ53_PHAPC</name>
<sequence>MDHLTLFLIVMIIMLVTPEDLDKIFFLKPDDPLLGMDLLTFFLIVNHLLSKHLTESVIMINSTIWLAMDHPTSIIQKLIIRPFTRLSIIHNTVHLPIMHPSIRLEINPYVQHPYNYHGTGFDPYKGEKVKKDPIKKTLKLIKKRFKKLFKELEKLFNLKKLFKRLSKNYKFKDSKIRRPTPHYYGHDI</sequence>
<dbReference type="AlphaFoldDB" id="A0AAV0AQ53"/>
<accession>A0AAV0AQ53</accession>
<proteinExistence type="predicted"/>
<dbReference type="EMBL" id="CALTRL010000856">
    <property type="protein sequence ID" value="CAH7669933.1"/>
    <property type="molecule type" value="Genomic_DNA"/>
</dbReference>
<evidence type="ECO:0000313" key="3">
    <source>
        <dbReference type="EMBL" id="CAH7669933.1"/>
    </source>
</evidence>
<protein>
    <submittedName>
        <fullName evidence="2">Expressed protein</fullName>
    </submittedName>
</protein>
<dbReference type="EMBL" id="CALTRL010000765">
    <property type="protein sequence ID" value="CAH7669568.1"/>
    <property type="molecule type" value="Genomic_DNA"/>
</dbReference>
<evidence type="ECO:0000256" key="1">
    <source>
        <dbReference type="SAM" id="SignalP"/>
    </source>
</evidence>
<gene>
    <name evidence="2" type="ORF">PPACK8108_LOCUS4203</name>
    <name evidence="3" type="ORF">PPACK8108_LOCUS4595</name>
</gene>